<organism evidence="2 3">
    <name type="scientific">Leishmania major</name>
    <dbReference type="NCBI Taxonomy" id="5664"/>
    <lineage>
        <taxon>Eukaryota</taxon>
        <taxon>Discoba</taxon>
        <taxon>Euglenozoa</taxon>
        <taxon>Kinetoplastea</taxon>
        <taxon>Metakinetoplastina</taxon>
        <taxon>Trypanosomatida</taxon>
        <taxon>Trypanosomatidae</taxon>
        <taxon>Leishmaniinae</taxon>
        <taxon>Leishmania</taxon>
    </lineage>
</organism>
<keyword evidence="3" id="KW-1185">Reference proteome</keyword>
<gene>
    <name evidence="2" type="ORF">LMJF_31_0795</name>
</gene>
<proteinExistence type="predicted"/>
<dbReference type="EMBL" id="FR796427">
    <property type="protein sequence ID" value="CBZ05861.1"/>
    <property type="molecule type" value="Genomic_DNA"/>
</dbReference>
<reference evidence="2 3" key="2">
    <citation type="journal article" date="2011" name="Genome Res.">
        <title>Chromosome and gene copy number variation allow major structural change between species and strains of Leishmania.</title>
        <authorList>
            <person name="Rogers M.B."/>
            <person name="Hilley J.D."/>
            <person name="Dickens N.J."/>
            <person name="Wilkes J."/>
            <person name="Bates P.A."/>
            <person name="Depledge D.P."/>
            <person name="Harris D."/>
            <person name="Her Y."/>
            <person name="Herzyk P."/>
            <person name="Imamura H."/>
            <person name="Otto T.D."/>
            <person name="Sanders M."/>
            <person name="Seeger K."/>
            <person name="Dujardin J.C."/>
            <person name="Berriman M."/>
            <person name="Smith D.F."/>
            <person name="Hertz-Fowler C."/>
            <person name="Mottram J.C."/>
        </authorList>
    </citation>
    <scope>NUCLEOTIDE SEQUENCE [LARGE SCALE GENOMIC DNA]</scope>
    <source>
        <strain evidence="3">MHOM/IL/81/Friedlin</strain>
    </source>
</reference>
<keyword evidence="1" id="KW-0812">Transmembrane</keyword>
<name>E9AEF2_LEIMA</name>
<evidence type="ECO:0000313" key="3">
    <source>
        <dbReference type="Proteomes" id="UP000000542"/>
    </source>
</evidence>
<feature type="transmembrane region" description="Helical" evidence="1">
    <location>
        <begin position="19"/>
        <end position="43"/>
    </location>
</feature>
<dbReference type="AlphaFoldDB" id="E9AEF2"/>
<evidence type="ECO:0000256" key="1">
    <source>
        <dbReference type="SAM" id="Phobius"/>
    </source>
</evidence>
<sequence>MYLWGDEGVAASLTGHSSVMMECCFAFFFVRFFSLLPSELFFLPRALESVVFQ</sequence>
<dbReference type="KEGG" id="lma:LMJF_31_0795"/>
<protein>
    <submittedName>
        <fullName evidence="2">Uncharacterized protein</fullName>
    </submittedName>
</protein>
<dbReference type="GeneID" id="12981431"/>
<accession>E9AEF2</accession>
<dbReference type="InParanoid" id="E9AEF2"/>
<dbReference type="RefSeq" id="XP_003722373.1">
    <property type="nucleotide sequence ID" value="XM_003722325.1"/>
</dbReference>
<evidence type="ECO:0000313" key="2">
    <source>
        <dbReference type="EMBL" id="CBZ05861.1"/>
    </source>
</evidence>
<dbReference type="Proteomes" id="UP000000542">
    <property type="component" value="Chromosome 31"/>
</dbReference>
<keyword evidence="1" id="KW-0472">Membrane</keyword>
<keyword evidence="1" id="KW-1133">Transmembrane helix</keyword>
<reference evidence="2 3" key="1">
    <citation type="journal article" date="2005" name="Science">
        <title>The genome of the kinetoplastid parasite, Leishmania major.</title>
        <authorList>
            <person name="Ivens A.C."/>
            <person name="Peacock C.S."/>
            <person name="Worthey E.A."/>
            <person name="Murphy L."/>
            <person name="Aggarwal G."/>
            <person name="Berriman M."/>
            <person name="Sisk E."/>
            <person name="Rajandream M.A."/>
            <person name="Adlem E."/>
            <person name="Aert R."/>
            <person name="Anupama A."/>
            <person name="Apostolou Z."/>
            <person name="Attipoe P."/>
            <person name="Bason N."/>
            <person name="Bauser C."/>
            <person name="Beck A."/>
            <person name="Beverley S.M."/>
            <person name="Bianchettin G."/>
            <person name="Borzym K."/>
            <person name="Bothe G."/>
            <person name="Bruschi C.V."/>
            <person name="Collins M."/>
            <person name="Cadag E."/>
            <person name="Ciarloni L."/>
            <person name="Clayton C."/>
            <person name="Coulson R.M."/>
            <person name="Cronin A."/>
            <person name="Cruz A.K."/>
            <person name="Davies R.M."/>
            <person name="De Gaudenzi J."/>
            <person name="Dobson D.E."/>
            <person name="Duesterhoeft A."/>
            <person name="Fazelina G."/>
            <person name="Fosker N."/>
            <person name="Frasch A.C."/>
            <person name="Fraser A."/>
            <person name="Fuchs M."/>
            <person name="Gabel C."/>
            <person name="Goble A."/>
            <person name="Goffeau A."/>
            <person name="Harris D."/>
            <person name="Hertz-Fowler C."/>
            <person name="Hilbert H."/>
            <person name="Horn D."/>
            <person name="Huang Y."/>
            <person name="Klages S."/>
            <person name="Knights A."/>
            <person name="Kube M."/>
            <person name="Larke N."/>
            <person name="Litvin L."/>
            <person name="Lord A."/>
            <person name="Louie T."/>
            <person name="Marra M."/>
            <person name="Masuy D."/>
            <person name="Matthews K."/>
            <person name="Michaeli S."/>
            <person name="Mottram J.C."/>
            <person name="Muller-Auer S."/>
            <person name="Munden H."/>
            <person name="Nelson S."/>
            <person name="Norbertczak H."/>
            <person name="Oliver K."/>
            <person name="O'neil S."/>
            <person name="Pentony M."/>
            <person name="Pohl T.M."/>
            <person name="Price C."/>
            <person name="Purnelle B."/>
            <person name="Quail M.A."/>
            <person name="Rabbinowitsch E."/>
            <person name="Reinhardt R."/>
            <person name="Rieger M."/>
            <person name="Rinta J."/>
            <person name="Robben J."/>
            <person name="Robertson L."/>
            <person name="Ruiz J.C."/>
            <person name="Rutter S."/>
            <person name="Saunders D."/>
            <person name="Schafer M."/>
            <person name="Schein J."/>
            <person name="Schwartz D.C."/>
            <person name="Seeger K."/>
            <person name="Seyler A."/>
            <person name="Sharp S."/>
            <person name="Shin H."/>
            <person name="Sivam D."/>
            <person name="Squares R."/>
            <person name="Squares S."/>
            <person name="Tosato V."/>
            <person name="Vogt C."/>
            <person name="Volckaert G."/>
            <person name="Wambutt R."/>
            <person name="Warren T."/>
            <person name="Wedler H."/>
            <person name="Woodward J."/>
            <person name="Zhou S."/>
            <person name="Zimmermann W."/>
            <person name="Smith D.F."/>
            <person name="Blackwell J.M."/>
            <person name="Stuart K.D."/>
            <person name="Barrell B."/>
            <person name="Myler P.J."/>
        </authorList>
    </citation>
    <scope>NUCLEOTIDE SEQUENCE [LARGE SCALE GENOMIC DNA]</scope>
    <source>
        <strain evidence="3">MHOM/IL/81/Friedlin</strain>
    </source>
</reference>